<dbReference type="PANTHER" id="PTHR23043">
    <property type="entry name" value="HYPOXIA-INDUCIBLE FACTOR 1 ALPHA"/>
    <property type="match status" value="1"/>
</dbReference>
<protein>
    <submittedName>
        <fullName evidence="9">Uncharacterized protein</fullName>
    </submittedName>
</protein>
<dbReference type="EMBL" id="MNPL01008050">
    <property type="protein sequence ID" value="OQR74396.1"/>
    <property type="molecule type" value="Genomic_DNA"/>
</dbReference>
<keyword evidence="10" id="KW-1185">Reference proteome</keyword>
<dbReference type="Pfam" id="PF08447">
    <property type="entry name" value="PAS_3"/>
    <property type="match status" value="1"/>
</dbReference>
<evidence type="ECO:0000256" key="1">
    <source>
        <dbReference type="ARBA" id="ARBA00004123"/>
    </source>
</evidence>
<dbReference type="PANTHER" id="PTHR23043:SF17">
    <property type="entry name" value="PROTEIN SIMILAR"/>
    <property type="match status" value="1"/>
</dbReference>
<accession>A0A1V9XLP6</accession>
<dbReference type="GO" id="GO:0071456">
    <property type="term" value="P:cellular response to hypoxia"/>
    <property type="evidence" value="ECO:0007669"/>
    <property type="project" value="TreeGrafter"/>
</dbReference>
<dbReference type="InterPro" id="IPR000014">
    <property type="entry name" value="PAS"/>
</dbReference>
<dbReference type="SMART" id="SM00091">
    <property type="entry name" value="PAS"/>
    <property type="match status" value="2"/>
</dbReference>
<feature type="region of interest" description="Disordered" evidence="6">
    <location>
        <begin position="74"/>
        <end position="137"/>
    </location>
</feature>
<evidence type="ECO:0000256" key="6">
    <source>
        <dbReference type="SAM" id="MobiDB-lite"/>
    </source>
</evidence>
<dbReference type="AlphaFoldDB" id="A0A1V9XLP6"/>
<evidence type="ECO:0000256" key="2">
    <source>
        <dbReference type="ARBA" id="ARBA00023015"/>
    </source>
</evidence>
<keyword evidence="3" id="KW-0238">DNA-binding</keyword>
<dbReference type="FunCoup" id="A0A1V9XLP6">
    <property type="interactions" value="1"/>
</dbReference>
<dbReference type="PROSITE" id="PS50888">
    <property type="entry name" value="BHLH"/>
    <property type="match status" value="1"/>
</dbReference>
<dbReference type="OrthoDB" id="6021714at2759"/>
<evidence type="ECO:0000259" key="7">
    <source>
        <dbReference type="PROSITE" id="PS50112"/>
    </source>
</evidence>
<evidence type="ECO:0000313" key="10">
    <source>
        <dbReference type="Proteomes" id="UP000192247"/>
    </source>
</evidence>
<dbReference type="SUPFAM" id="SSF47459">
    <property type="entry name" value="HLH, helix-loop-helix DNA-binding domain"/>
    <property type="match status" value="1"/>
</dbReference>
<dbReference type="Proteomes" id="UP000192247">
    <property type="component" value="Unassembled WGS sequence"/>
</dbReference>
<dbReference type="GO" id="GO:0000977">
    <property type="term" value="F:RNA polymerase II transcription regulatory region sequence-specific DNA binding"/>
    <property type="evidence" value="ECO:0007669"/>
    <property type="project" value="TreeGrafter"/>
</dbReference>
<dbReference type="InParanoid" id="A0A1V9XLP6"/>
<dbReference type="InterPro" id="IPR013655">
    <property type="entry name" value="PAS_fold_3"/>
</dbReference>
<evidence type="ECO:0000313" key="9">
    <source>
        <dbReference type="EMBL" id="OQR74396.1"/>
    </source>
</evidence>
<organism evidence="9 10">
    <name type="scientific">Tropilaelaps mercedesae</name>
    <dbReference type="NCBI Taxonomy" id="418985"/>
    <lineage>
        <taxon>Eukaryota</taxon>
        <taxon>Metazoa</taxon>
        <taxon>Ecdysozoa</taxon>
        <taxon>Arthropoda</taxon>
        <taxon>Chelicerata</taxon>
        <taxon>Arachnida</taxon>
        <taxon>Acari</taxon>
        <taxon>Parasitiformes</taxon>
        <taxon>Mesostigmata</taxon>
        <taxon>Gamasina</taxon>
        <taxon>Dermanyssoidea</taxon>
        <taxon>Laelapidae</taxon>
        <taxon>Tropilaelaps</taxon>
    </lineage>
</organism>
<comment type="subcellular location">
    <subcellularLocation>
        <location evidence="1">Nucleus</location>
    </subcellularLocation>
</comment>
<proteinExistence type="predicted"/>
<dbReference type="GO" id="GO:0000981">
    <property type="term" value="F:DNA-binding transcription factor activity, RNA polymerase II-specific"/>
    <property type="evidence" value="ECO:0007669"/>
    <property type="project" value="TreeGrafter"/>
</dbReference>
<comment type="caution">
    <text evidence="9">The sequence shown here is derived from an EMBL/GenBank/DDBJ whole genome shotgun (WGS) entry which is preliminary data.</text>
</comment>
<feature type="domain" description="PAS" evidence="7">
    <location>
        <begin position="381"/>
        <end position="416"/>
    </location>
</feature>
<dbReference type="GO" id="GO:0046983">
    <property type="term" value="F:protein dimerization activity"/>
    <property type="evidence" value="ECO:0007669"/>
    <property type="project" value="InterPro"/>
</dbReference>
<dbReference type="Gene3D" id="3.30.450.20">
    <property type="entry name" value="PAS domain"/>
    <property type="match status" value="2"/>
</dbReference>
<sequence>MWTHLRARTAKTGGGGTEFVHSRARVFKSIKANTGLIGEDNSCCWCVCFLYFLAYVAKANYFVYVFDETRKAATGSGCDRAPISSDSSRSERMCGTSIVRPPPLADGKEPLVVVKERKKEKRRNSEKRKEKSRDAARCRRGKESEIFNEMLSYLPLTEEIGSQLDKMSILRLALVSLRLNKFVEAADRRGTPTRSDDQWLRFGSGKDALCDDPILELMAGFLMVLIDDGESLEPIFVSEGVHVEMGLLPAELLGVSLESFVHPCDYQELREIFADLKAASAEHRAHRTLQVRMKCTITAKGRVVNIKSAAYKVVKYQLRLVRRESSTYLTAVCEPMGPFMAKLRPTKAAFLDTDVRGSDDFVSQHDLRFVFRSVERLPLRLGYSQEDLRGQSLYDVIHPQDMATLVDHFKELFSKGYCDTGFYRFLASCGGFCWVSTRAQLVQDTYGKPLTVHCVHSVLGDIRQRDDVLAQFQQETRQSRRQSANSRCAAEATPITVHTRIIVSPDGVVRGTSPISGFAPADRASDPPKCTQMSLVLPPLQPSATLSI</sequence>
<feature type="compositionally biased region" description="Basic and acidic residues" evidence="6">
    <location>
        <begin position="127"/>
        <end position="137"/>
    </location>
</feature>
<gene>
    <name evidence="9" type="ORF">BIW11_03429</name>
</gene>
<feature type="non-terminal residue" evidence="9">
    <location>
        <position position="548"/>
    </location>
</feature>
<keyword evidence="5" id="KW-0539">Nucleus</keyword>
<evidence type="ECO:0000256" key="5">
    <source>
        <dbReference type="ARBA" id="ARBA00023242"/>
    </source>
</evidence>
<keyword evidence="2" id="KW-0805">Transcription regulation</keyword>
<dbReference type="CDD" id="cd00130">
    <property type="entry name" value="PAS"/>
    <property type="match status" value="2"/>
</dbReference>
<dbReference type="GO" id="GO:0005634">
    <property type="term" value="C:nucleus"/>
    <property type="evidence" value="ECO:0007669"/>
    <property type="project" value="UniProtKB-SubCell"/>
</dbReference>
<feature type="domain" description="PAS" evidence="7">
    <location>
        <begin position="214"/>
        <end position="283"/>
    </location>
</feature>
<evidence type="ECO:0000256" key="3">
    <source>
        <dbReference type="ARBA" id="ARBA00023125"/>
    </source>
</evidence>
<keyword evidence="4" id="KW-0804">Transcription</keyword>
<dbReference type="SUPFAM" id="SSF55785">
    <property type="entry name" value="PYP-like sensor domain (PAS domain)"/>
    <property type="match status" value="2"/>
</dbReference>
<feature type="domain" description="BHLH" evidence="8">
    <location>
        <begin position="127"/>
        <end position="180"/>
    </location>
</feature>
<dbReference type="InterPro" id="IPR036638">
    <property type="entry name" value="HLH_DNA-bd_sf"/>
</dbReference>
<dbReference type="GO" id="GO:0045944">
    <property type="term" value="P:positive regulation of transcription by RNA polymerase II"/>
    <property type="evidence" value="ECO:0007669"/>
    <property type="project" value="UniProtKB-ARBA"/>
</dbReference>
<evidence type="ECO:0000259" key="8">
    <source>
        <dbReference type="PROSITE" id="PS50888"/>
    </source>
</evidence>
<dbReference type="InterPro" id="IPR011598">
    <property type="entry name" value="bHLH_dom"/>
</dbReference>
<feature type="compositionally biased region" description="Basic and acidic residues" evidence="6">
    <location>
        <begin position="106"/>
        <end position="117"/>
    </location>
</feature>
<dbReference type="STRING" id="418985.A0A1V9XLP6"/>
<name>A0A1V9XLP6_9ACAR</name>
<reference evidence="9 10" key="1">
    <citation type="journal article" date="2017" name="Gigascience">
        <title>Draft genome of the honey bee ectoparasitic mite, Tropilaelaps mercedesae, is shaped by the parasitic life history.</title>
        <authorList>
            <person name="Dong X."/>
            <person name="Armstrong S.D."/>
            <person name="Xia D."/>
            <person name="Makepeace B.L."/>
            <person name="Darby A.C."/>
            <person name="Kadowaki T."/>
        </authorList>
    </citation>
    <scope>NUCLEOTIDE SEQUENCE [LARGE SCALE GENOMIC DNA]</scope>
    <source>
        <strain evidence="9">Wuxi-XJTLU</strain>
    </source>
</reference>
<dbReference type="Pfam" id="PF23171">
    <property type="entry name" value="bHLH_HIF1A"/>
    <property type="match status" value="1"/>
</dbReference>
<dbReference type="PROSITE" id="PS50112">
    <property type="entry name" value="PAS"/>
    <property type="match status" value="2"/>
</dbReference>
<evidence type="ECO:0000256" key="4">
    <source>
        <dbReference type="ARBA" id="ARBA00023163"/>
    </source>
</evidence>
<dbReference type="InterPro" id="IPR035965">
    <property type="entry name" value="PAS-like_dom_sf"/>
</dbReference>